<evidence type="ECO:0000313" key="3">
    <source>
        <dbReference type="EMBL" id="GGF27398.1"/>
    </source>
</evidence>
<evidence type="ECO:0000256" key="1">
    <source>
        <dbReference type="ARBA" id="ARBA00006484"/>
    </source>
</evidence>
<accession>A0ABQ1UWP7</accession>
<dbReference type="SUPFAM" id="SSF51735">
    <property type="entry name" value="NAD(P)-binding Rossmann-fold domains"/>
    <property type="match status" value="1"/>
</dbReference>
<dbReference type="PANTHER" id="PTHR43639">
    <property type="entry name" value="OXIDOREDUCTASE, SHORT-CHAIN DEHYDROGENASE/REDUCTASE FAMILY (AFU_ORTHOLOGUE AFUA_5G02870)"/>
    <property type="match status" value="1"/>
</dbReference>
<dbReference type="PROSITE" id="PS00061">
    <property type="entry name" value="ADH_SHORT"/>
    <property type="match status" value="1"/>
</dbReference>
<evidence type="ECO:0000313" key="4">
    <source>
        <dbReference type="Proteomes" id="UP000655016"/>
    </source>
</evidence>
<dbReference type="RefSeq" id="WP_163396287.1">
    <property type="nucleotide sequence ID" value="NZ_BMKP01000012.1"/>
</dbReference>
<comment type="caution">
    <text evidence="3">The sequence shown here is derived from an EMBL/GenBank/DDBJ whole genome shotgun (WGS) entry which is preliminary data.</text>
</comment>
<evidence type="ECO:0000256" key="2">
    <source>
        <dbReference type="ARBA" id="ARBA00023002"/>
    </source>
</evidence>
<dbReference type="PANTHER" id="PTHR43639:SF1">
    <property type="entry name" value="SHORT-CHAIN DEHYDROGENASE_REDUCTASE FAMILY PROTEIN"/>
    <property type="match status" value="1"/>
</dbReference>
<dbReference type="InterPro" id="IPR020904">
    <property type="entry name" value="Sc_DH/Rdtase_CS"/>
</dbReference>
<keyword evidence="4" id="KW-1185">Reference proteome</keyword>
<organism evidence="3 4">
    <name type="scientific">Flavobacterium limi</name>
    <dbReference type="NCBI Taxonomy" id="2045105"/>
    <lineage>
        <taxon>Bacteria</taxon>
        <taxon>Pseudomonadati</taxon>
        <taxon>Bacteroidota</taxon>
        <taxon>Flavobacteriia</taxon>
        <taxon>Flavobacteriales</taxon>
        <taxon>Flavobacteriaceae</taxon>
        <taxon>Flavobacterium</taxon>
    </lineage>
</organism>
<protein>
    <submittedName>
        <fullName evidence="3">Oxidoreductase</fullName>
    </submittedName>
</protein>
<dbReference type="EMBL" id="BMKP01000012">
    <property type="protein sequence ID" value="GGF27398.1"/>
    <property type="molecule type" value="Genomic_DNA"/>
</dbReference>
<proteinExistence type="inferred from homology"/>
<dbReference type="PRINTS" id="PR00080">
    <property type="entry name" value="SDRFAMILY"/>
</dbReference>
<sequence length="246" mass="26324">MSKVKNKVTVVTGASKGIGAEIALEMAKEGAKVVVNYLSDKNAAETLTAAIIKNGGTAITIQADVTKSKDVQKLFEETHKTFGKIDTLINNAGVYKFEPLEMVTEEEFRRQFDNNVLGTILPIQEALKYFNENGGSIVNISSVASIKATPMTVVYSATKSAVDSITRTLSKELSGKKIRVNSILPGPTETAGNPVLGTEMEQYIVANTPFGRVGQPKDISKLSVFLASDDASWITGQKISVSGGFD</sequence>
<dbReference type="InterPro" id="IPR036291">
    <property type="entry name" value="NAD(P)-bd_dom_sf"/>
</dbReference>
<dbReference type="InterPro" id="IPR002347">
    <property type="entry name" value="SDR_fam"/>
</dbReference>
<dbReference type="Proteomes" id="UP000655016">
    <property type="component" value="Unassembled WGS sequence"/>
</dbReference>
<comment type="similarity">
    <text evidence="1">Belongs to the short-chain dehydrogenases/reductases (SDR) family.</text>
</comment>
<dbReference type="NCBIfam" id="NF005559">
    <property type="entry name" value="PRK07231.1"/>
    <property type="match status" value="1"/>
</dbReference>
<dbReference type="Gene3D" id="3.40.50.720">
    <property type="entry name" value="NAD(P)-binding Rossmann-like Domain"/>
    <property type="match status" value="1"/>
</dbReference>
<reference evidence="4" key="1">
    <citation type="journal article" date="2019" name="Int. J. Syst. Evol. Microbiol.">
        <title>The Global Catalogue of Microorganisms (GCM) 10K type strain sequencing project: providing services to taxonomists for standard genome sequencing and annotation.</title>
        <authorList>
            <consortium name="The Broad Institute Genomics Platform"/>
            <consortium name="The Broad Institute Genome Sequencing Center for Infectious Disease"/>
            <person name="Wu L."/>
            <person name="Ma J."/>
        </authorList>
    </citation>
    <scope>NUCLEOTIDE SEQUENCE [LARGE SCALE GENOMIC DNA]</scope>
    <source>
        <strain evidence="4">CGMCC 1.16060</strain>
    </source>
</reference>
<keyword evidence="2" id="KW-0560">Oxidoreductase</keyword>
<dbReference type="Pfam" id="PF13561">
    <property type="entry name" value="adh_short_C2"/>
    <property type="match status" value="1"/>
</dbReference>
<name>A0ABQ1UWP7_9FLAO</name>
<dbReference type="PRINTS" id="PR00081">
    <property type="entry name" value="GDHRDH"/>
</dbReference>
<gene>
    <name evidence="3" type="ORF">GCM10011518_40940</name>
</gene>